<feature type="compositionally biased region" description="Basic and acidic residues" evidence="1">
    <location>
        <begin position="571"/>
        <end position="581"/>
    </location>
</feature>
<feature type="compositionally biased region" description="Pro residues" evidence="1">
    <location>
        <begin position="528"/>
        <end position="537"/>
    </location>
</feature>
<evidence type="ECO:0000313" key="3">
    <source>
        <dbReference type="EMBL" id="JAR88322.1"/>
    </source>
</evidence>
<feature type="compositionally biased region" description="Low complexity" evidence="1">
    <location>
        <begin position="513"/>
        <end position="527"/>
    </location>
</feature>
<keyword evidence="2" id="KW-0472">Membrane</keyword>
<dbReference type="SUPFAM" id="SSF56112">
    <property type="entry name" value="Protein kinase-like (PK-like)"/>
    <property type="match status" value="1"/>
</dbReference>
<proteinExistence type="predicted"/>
<keyword evidence="3" id="KW-0808">Transferase</keyword>
<feature type="compositionally biased region" description="Low complexity" evidence="1">
    <location>
        <begin position="389"/>
        <end position="400"/>
    </location>
</feature>
<protein>
    <submittedName>
        <fullName evidence="3">Putative inactive serine/threonine-protein kinase slob2</fullName>
    </submittedName>
</protein>
<feature type="region of interest" description="Disordered" evidence="1">
    <location>
        <begin position="388"/>
        <end position="581"/>
    </location>
</feature>
<dbReference type="EMBL" id="GEGO01007082">
    <property type="protein sequence ID" value="JAR88322.1"/>
    <property type="molecule type" value="Transcribed_RNA"/>
</dbReference>
<feature type="transmembrane region" description="Helical" evidence="2">
    <location>
        <begin position="12"/>
        <end position="35"/>
    </location>
</feature>
<accession>A0A147BCY2</accession>
<keyword evidence="2" id="KW-0812">Transmembrane</keyword>
<feature type="compositionally biased region" description="Polar residues" evidence="1">
    <location>
        <begin position="545"/>
        <end position="556"/>
    </location>
</feature>
<dbReference type="GO" id="GO:0016301">
    <property type="term" value="F:kinase activity"/>
    <property type="evidence" value="ECO:0007669"/>
    <property type="project" value="UniProtKB-KW"/>
</dbReference>
<dbReference type="AlphaFoldDB" id="A0A147BCY2"/>
<name>A0A147BCY2_IXORI</name>
<evidence type="ECO:0000256" key="1">
    <source>
        <dbReference type="SAM" id="MobiDB-lite"/>
    </source>
</evidence>
<reference evidence="3" key="1">
    <citation type="journal article" date="2018" name="PLoS Negl. Trop. Dis.">
        <title>Sialome diversity of ticks revealed by RNAseq of single tick salivary glands.</title>
        <authorList>
            <person name="Perner J."/>
            <person name="Kropackova S."/>
            <person name="Kopacek P."/>
            <person name="Ribeiro J.M."/>
        </authorList>
    </citation>
    <scope>NUCLEOTIDE SEQUENCE</scope>
    <source>
        <strain evidence="3">Siblings of single egg batch collected in Ceske Budejovice</strain>
        <tissue evidence="3">Salivary glands</tissue>
    </source>
</reference>
<feature type="compositionally biased region" description="Low complexity" evidence="1">
    <location>
        <begin position="489"/>
        <end position="501"/>
    </location>
</feature>
<keyword evidence="3" id="KW-0418">Kinase</keyword>
<sequence>MAFEWDVFAREYYWVILLAIFALLALAAIAVWAILRCKYPQYEYAALDNESSFISDRLELSRKFRGDIDRNEALINCQYYLRGSTRYFLRYQLCNIGSRMDRHWFVVRDGATRTERLLTVTALPDACPLRHSPCQVRPGLQEIFLDLQHPYVHPVLDIDIKVLAERPHVVVVSPLNDVGSLKDLIYHSKYNEDWQEKYRRQGTGLPTEQVQRLARQMVEGLLFLREKDFPAFYNLHLGNVILQNGVARLTGLENVLLGYVPRVSAFIRKRICDDREIVDAVCFGHALFEMAAGYEMSTTKPTDKNFADVEHCPEVYQVLRFIFENEGNHTPTLEEVASLDFFRNIDLRELTTHTVPPILKTSLSSTAKHLLRDVQRFYRNKGKLKTSRSISVSSCDGGESSDSEKAELLPRGVRSKRRGGAGPSSKGTLTLTKPHPPLPTSSELLHPPAGCASSSSPPPEFSSSPPQAETPCPEVETPPLRAGTPPPHSTTTPTNSTSPPSKASVTPPRRTETPPTQSTSPPSKASETPPPEVPPRPSEVATPAWVQSQSSVSTCGSMDYCTPPSSPQVEGAERSCADCFT</sequence>
<dbReference type="InterPro" id="IPR011009">
    <property type="entry name" value="Kinase-like_dom_sf"/>
</dbReference>
<keyword evidence="2" id="KW-1133">Transmembrane helix</keyword>
<evidence type="ECO:0000256" key="2">
    <source>
        <dbReference type="SAM" id="Phobius"/>
    </source>
</evidence>
<organism evidence="3">
    <name type="scientific">Ixodes ricinus</name>
    <name type="common">Common tick</name>
    <name type="synonym">Acarus ricinus</name>
    <dbReference type="NCBI Taxonomy" id="34613"/>
    <lineage>
        <taxon>Eukaryota</taxon>
        <taxon>Metazoa</taxon>
        <taxon>Ecdysozoa</taxon>
        <taxon>Arthropoda</taxon>
        <taxon>Chelicerata</taxon>
        <taxon>Arachnida</taxon>
        <taxon>Acari</taxon>
        <taxon>Parasitiformes</taxon>
        <taxon>Ixodida</taxon>
        <taxon>Ixodoidea</taxon>
        <taxon>Ixodidae</taxon>
        <taxon>Ixodinae</taxon>
        <taxon>Ixodes</taxon>
    </lineage>
</organism>